<comment type="caution">
    <text evidence="3">The sequence shown here is derived from an EMBL/GenBank/DDBJ whole genome shotgun (WGS) entry which is preliminary data.</text>
</comment>
<dbReference type="PANTHER" id="PTHR31977:SF1">
    <property type="entry name" value="UPF0696 PROTEIN C11ORF68"/>
    <property type="match status" value="1"/>
</dbReference>
<dbReference type="SUPFAM" id="SSF55418">
    <property type="entry name" value="eIF4e-like"/>
    <property type="match status" value="1"/>
</dbReference>
<name>A0AA39CJN1_9EURO</name>
<accession>A0AA39CJN1</accession>
<evidence type="ECO:0000256" key="2">
    <source>
        <dbReference type="SAM" id="MobiDB-lite"/>
    </source>
</evidence>
<organism evidence="3 4">
    <name type="scientific">Cladophialophora chaetospira</name>
    <dbReference type="NCBI Taxonomy" id="386627"/>
    <lineage>
        <taxon>Eukaryota</taxon>
        <taxon>Fungi</taxon>
        <taxon>Dikarya</taxon>
        <taxon>Ascomycota</taxon>
        <taxon>Pezizomycotina</taxon>
        <taxon>Eurotiomycetes</taxon>
        <taxon>Chaetothyriomycetidae</taxon>
        <taxon>Chaetothyriales</taxon>
        <taxon>Herpotrichiellaceae</taxon>
        <taxon>Cladophialophora</taxon>
    </lineage>
</organism>
<evidence type="ECO:0000313" key="3">
    <source>
        <dbReference type="EMBL" id="KAJ9611447.1"/>
    </source>
</evidence>
<dbReference type="AlphaFoldDB" id="A0AA39CJN1"/>
<gene>
    <name evidence="3" type="ORF">H2200_004631</name>
</gene>
<feature type="compositionally biased region" description="Basic and acidic residues" evidence="2">
    <location>
        <begin position="87"/>
        <end position="98"/>
    </location>
</feature>
<feature type="compositionally biased region" description="Basic and acidic residues" evidence="2">
    <location>
        <begin position="405"/>
        <end position="416"/>
    </location>
</feature>
<proteinExistence type="inferred from homology"/>
<dbReference type="InterPro" id="IPR015034">
    <property type="entry name" value="Bles03"/>
</dbReference>
<comment type="similarity">
    <text evidence="1">Belongs to the UPF0696 family.</text>
</comment>
<evidence type="ECO:0000256" key="1">
    <source>
        <dbReference type="ARBA" id="ARBA00010568"/>
    </source>
</evidence>
<dbReference type="PANTHER" id="PTHR31977">
    <property type="entry name" value="UPF0696 PROTEIN C11ORF68"/>
    <property type="match status" value="1"/>
</dbReference>
<dbReference type="Pfam" id="PF08939">
    <property type="entry name" value="Bles03"/>
    <property type="match status" value="2"/>
</dbReference>
<evidence type="ECO:0000313" key="4">
    <source>
        <dbReference type="Proteomes" id="UP001172673"/>
    </source>
</evidence>
<protein>
    <submittedName>
        <fullName evidence="3">Uncharacterized protein</fullName>
    </submittedName>
</protein>
<dbReference type="Proteomes" id="UP001172673">
    <property type="component" value="Unassembled WGS sequence"/>
</dbReference>
<feature type="region of interest" description="Disordered" evidence="2">
    <location>
        <begin position="79"/>
        <end position="132"/>
    </location>
</feature>
<dbReference type="EMBL" id="JAPDRK010000006">
    <property type="protein sequence ID" value="KAJ9611447.1"/>
    <property type="molecule type" value="Genomic_DNA"/>
</dbReference>
<reference evidence="3" key="1">
    <citation type="submission" date="2022-10" db="EMBL/GenBank/DDBJ databases">
        <title>Culturing micro-colonial fungi from biological soil crusts in the Mojave desert and describing Neophaeococcomyces mojavensis, and introducing the new genera and species Taxawa tesnikishii.</title>
        <authorList>
            <person name="Kurbessoian T."/>
            <person name="Stajich J.E."/>
        </authorList>
    </citation>
    <scope>NUCLEOTIDE SEQUENCE</scope>
    <source>
        <strain evidence="3">TK_41</strain>
    </source>
</reference>
<feature type="region of interest" description="Disordered" evidence="2">
    <location>
        <begin position="396"/>
        <end position="416"/>
    </location>
</feature>
<dbReference type="InterPro" id="IPR023398">
    <property type="entry name" value="TIF_eIF4e-like"/>
</dbReference>
<sequence length="416" mass="45849">MARKRTPSTASASSATAGEYLVAISEDMFSEESDFHGSTETKALYNQLAKSYNPKEYWAIHDWNAQVIAANGRKVLEKAGKLRSQQRGKERDEVDVKSGFDSMPEDEDGDTNMSMIDTPPTSPSTKDAAKPQNYYEGHRSAKQLHETVPEFLTRLPPSTTIYIHAQDHWIWICNPFPSVPRNTTPESLPTFKQLGTRLLENFLAHKAELEAENPMKQAGSITRMLKPARDTLETSIRDLALANGITSGKWMLFPSTGTVDRVWEIVANAVWEGKLGSIAKVATAEPASTSETAFDHAFADGENTGAARSVRDQGQRLICIYTSDFTDKEDIQRVLRAIKDLGLINIDGVAIGATGTAGSLKQIYYKCDAYTYLDISGGNQYKLKASMYSSKDMFPGGYPEGSTRGGRDGGGYRRRS</sequence>
<keyword evidence="4" id="KW-1185">Reference proteome</keyword>
<dbReference type="Gene3D" id="3.30.760.10">
    <property type="entry name" value="RNA Cap, Translation Initiation Factor Eif4e"/>
    <property type="match status" value="1"/>
</dbReference>